<protein>
    <recommendedName>
        <fullName evidence="1">YdhG-like domain-containing protein</fullName>
    </recommendedName>
</protein>
<dbReference type="InterPro" id="IPR014922">
    <property type="entry name" value="YdhG-like"/>
</dbReference>
<proteinExistence type="predicted"/>
<organism evidence="2 3">
    <name type="scientific">Labilibaculum filiforme</name>
    <dbReference type="NCBI Taxonomy" id="1940526"/>
    <lineage>
        <taxon>Bacteria</taxon>
        <taxon>Pseudomonadati</taxon>
        <taxon>Bacteroidota</taxon>
        <taxon>Bacteroidia</taxon>
        <taxon>Marinilabiliales</taxon>
        <taxon>Marinifilaceae</taxon>
        <taxon>Labilibaculum</taxon>
    </lineage>
</organism>
<dbReference type="SUPFAM" id="SSF159888">
    <property type="entry name" value="YdhG-like"/>
    <property type="match status" value="1"/>
</dbReference>
<name>A0A2N3HU49_9BACT</name>
<dbReference type="RefSeq" id="WP_101262329.1">
    <property type="nucleotide sequence ID" value="NZ_MVDD01000013.1"/>
</dbReference>
<dbReference type="Pfam" id="PF08818">
    <property type="entry name" value="DUF1801"/>
    <property type="match status" value="1"/>
</dbReference>
<sequence>MEQLHNFYLQHDEPNRSCFLALRDIITKQDDNICETIKWNLPCFCYQAKMFCFLNVEKQSKQPYILFVEGNRLNHPMLEQGDRVRMKIFKVNPNFDLQLQTIELLLNKALELYRKGIIKTNKQ</sequence>
<dbReference type="Proteomes" id="UP000233535">
    <property type="component" value="Unassembled WGS sequence"/>
</dbReference>
<reference evidence="2 3" key="1">
    <citation type="journal article" date="2017" name="Front. Microbiol.">
        <title>Labilibaculum manganireducens gen. nov., sp. nov. and Labilibaculum filiforme sp. nov., Novel Bacteroidetes Isolated from Subsurface Sediments of the Baltic Sea.</title>
        <authorList>
            <person name="Vandieken V."/>
            <person name="Marshall I.P."/>
            <person name="Niemann H."/>
            <person name="Engelen B."/>
            <person name="Cypionka H."/>
        </authorList>
    </citation>
    <scope>NUCLEOTIDE SEQUENCE [LARGE SCALE GENOMIC DNA]</scope>
    <source>
        <strain evidence="2 3">59.16B</strain>
    </source>
</reference>
<gene>
    <name evidence="2" type="ORF">BZG02_15320</name>
</gene>
<evidence type="ECO:0000313" key="3">
    <source>
        <dbReference type="Proteomes" id="UP000233535"/>
    </source>
</evidence>
<keyword evidence="3" id="KW-1185">Reference proteome</keyword>
<comment type="caution">
    <text evidence="2">The sequence shown here is derived from an EMBL/GenBank/DDBJ whole genome shotgun (WGS) entry which is preliminary data.</text>
</comment>
<dbReference type="AlphaFoldDB" id="A0A2N3HU49"/>
<dbReference type="OrthoDB" id="670608at2"/>
<feature type="domain" description="YdhG-like" evidence="1">
    <location>
        <begin position="16"/>
        <end position="110"/>
    </location>
</feature>
<evidence type="ECO:0000259" key="1">
    <source>
        <dbReference type="Pfam" id="PF08818"/>
    </source>
</evidence>
<evidence type="ECO:0000313" key="2">
    <source>
        <dbReference type="EMBL" id="PKQ61558.1"/>
    </source>
</evidence>
<dbReference type="EMBL" id="MVDD01000013">
    <property type="protein sequence ID" value="PKQ61558.1"/>
    <property type="molecule type" value="Genomic_DNA"/>
</dbReference>
<accession>A0A2N3HU49</accession>
<dbReference type="Gene3D" id="3.90.1150.200">
    <property type="match status" value="1"/>
</dbReference>